<reference evidence="2 3" key="1">
    <citation type="journal article" date="2014" name="Genome Announc.">
        <title>Draft Genome Sequence of the Iron-Oxidizing, Acidophilic, and Halotolerant 'Thiobacillus prosperus' Type Strain DSM 5130.</title>
        <authorList>
            <person name="Ossandon F.J."/>
            <person name="Cardenas J.P."/>
            <person name="Corbett M."/>
            <person name="Quatrini R."/>
            <person name="Holmes D.S."/>
            <person name="Watkin E."/>
        </authorList>
    </citation>
    <scope>NUCLEOTIDE SEQUENCE [LARGE SCALE GENOMIC DNA]</scope>
    <source>
        <strain evidence="2 3">DSM 5130</strain>
    </source>
</reference>
<dbReference type="AlphaFoldDB" id="A0A1A6C2C5"/>
<protein>
    <submittedName>
        <fullName evidence="2">Uncharacterized protein</fullName>
    </submittedName>
</protein>
<feature type="transmembrane region" description="Helical" evidence="1">
    <location>
        <begin position="20"/>
        <end position="40"/>
    </location>
</feature>
<keyword evidence="1" id="KW-0472">Membrane</keyword>
<dbReference type="Proteomes" id="UP000029273">
    <property type="component" value="Unassembled WGS sequence"/>
</dbReference>
<name>A0A1A6C2C5_9GAMM</name>
<dbReference type="NCBIfam" id="NF038065">
    <property type="entry name" value="Pr6Pr"/>
    <property type="match status" value="1"/>
</dbReference>
<proteinExistence type="predicted"/>
<gene>
    <name evidence="2" type="ORF">Thpro_022950</name>
</gene>
<comment type="caution">
    <text evidence="2">The sequence shown here is derived from an EMBL/GenBank/DDBJ whole genome shotgun (WGS) entry which is preliminary data.</text>
</comment>
<organism evidence="2 3">
    <name type="scientific">Acidihalobacter prosperus</name>
    <dbReference type="NCBI Taxonomy" id="160660"/>
    <lineage>
        <taxon>Bacteria</taxon>
        <taxon>Pseudomonadati</taxon>
        <taxon>Pseudomonadota</taxon>
        <taxon>Gammaproteobacteria</taxon>
        <taxon>Chromatiales</taxon>
        <taxon>Ectothiorhodospiraceae</taxon>
        <taxon>Acidihalobacter</taxon>
    </lineage>
</organism>
<dbReference type="EMBL" id="JQSG02000006">
    <property type="protein sequence ID" value="OBS08700.1"/>
    <property type="molecule type" value="Genomic_DNA"/>
</dbReference>
<evidence type="ECO:0000256" key="1">
    <source>
        <dbReference type="SAM" id="Phobius"/>
    </source>
</evidence>
<keyword evidence="1" id="KW-0812">Transmembrane</keyword>
<evidence type="ECO:0000313" key="3">
    <source>
        <dbReference type="Proteomes" id="UP000029273"/>
    </source>
</evidence>
<sequence length="50" mass="5442">MGYYPYPFIDVTALGYQQVIINALGLLSAFVALGFAVLGVDRIMTSRSTQ</sequence>
<keyword evidence="3" id="KW-1185">Reference proteome</keyword>
<keyword evidence="1" id="KW-1133">Transmembrane helix</keyword>
<evidence type="ECO:0000313" key="2">
    <source>
        <dbReference type="EMBL" id="OBS08700.1"/>
    </source>
</evidence>
<dbReference type="InterPro" id="IPR049713">
    <property type="entry name" value="Pr6Pr-like"/>
</dbReference>
<accession>A0A1A6C2C5</accession>